<comment type="subcellular location">
    <subcellularLocation>
        <location evidence="1">Membrane</location>
        <topology evidence="1">Multi-pass membrane protein</topology>
    </subcellularLocation>
</comment>
<feature type="transmembrane region" description="Helical" evidence="5">
    <location>
        <begin position="55"/>
        <end position="70"/>
    </location>
</feature>
<evidence type="ECO:0000256" key="4">
    <source>
        <dbReference type="ARBA" id="ARBA00023136"/>
    </source>
</evidence>
<evidence type="ECO:0000256" key="5">
    <source>
        <dbReference type="SAM" id="Phobius"/>
    </source>
</evidence>
<feature type="transmembrane region" description="Helical" evidence="5">
    <location>
        <begin position="147"/>
        <end position="167"/>
    </location>
</feature>
<dbReference type="Proteomes" id="UP000550729">
    <property type="component" value="Unassembled WGS sequence"/>
</dbReference>
<gene>
    <name evidence="7" type="ORF">HH308_20630</name>
</gene>
<keyword evidence="3 5" id="KW-1133">Transmembrane helix</keyword>
<evidence type="ECO:0000256" key="2">
    <source>
        <dbReference type="ARBA" id="ARBA00022692"/>
    </source>
</evidence>
<dbReference type="InterPro" id="IPR049453">
    <property type="entry name" value="Memb_transporter_dom"/>
</dbReference>
<dbReference type="EMBL" id="JABBNB010000025">
    <property type="protein sequence ID" value="NMO03625.1"/>
    <property type="molecule type" value="Genomic_DNA"/>
</dbReference>
<feature type="domain" description="Integral membrane bound transporter" evidence="6">
    <location>
        <begin position="40"/>
        <end position="163"/>
    </location>
</feature>
<dbReference type="AlphaFoldDB" id="A0A848L3J1"/>
<evidence type="ECO:0000256" key="3">
    <source>
        <dbReference type="ARBA" id="ARBA00022989"/>
    </source>
</evidence>
<evidence type="ECO:0000256" key="1">
    <source>
        <dbReference type="ARBA" id="ARBA00004141"/>
    </source>
</evidence>
<dbReference type="Pfam" id="PF13515">
    <property type="entry name" value="FUSC_2"/>
    <property type="match status" value="1"/>
</dbReference>
<feature type="transmembrane region" description="Helical" evidence="5">
    <location>
        <begin position="77"/>
        <end position="94"/>
    </location>
</feature>
<sequence length="368" mass="39716">MRPRLHAWFLTFPAILQTRLRRLWLSGGPILQCAVAAGLAWWVASMVTGTNPAPFFAPIAAVVSLGLSLGKRWRRSVELVGGVVIGILVGDLLVRQIGSGTWQVVVVVALAMATAVFLDDGPLVPMQAASSATLVATLLPPGGTAGFSRAVDALIGGVIGLIVVAVFPVNPAHRARRDAAGVLTTMRDAAWRLADGLRNADEDEVFGALEDARATQGAITQMRADMGGGQEVSRISPLYWRSRERLERISETADPIDNAVRNFRVLSRRALSMVERGEQLSEEVIEIISDFGYAFDILRAMMMADPGDFPDQSDAAKVVRRIGRRAKRSLADEASMAETATVAQIRSIIVDMFMICGLKRTSALAQLR</sequence>
<organism evidence="7 8">
    <name type="scientific">Gordonia asplenii</name>
    <dbReference type="NCBI Taxonomy" id="2725283"/>
    <lineage>
        <taxon>Bacteria</taxon>
        <taxon>Bacillati</taxon>
        <taxon>Actinomycetota</taxon>
        <taxon>Actinomycetes</taxon>
        <taxon>Mycobacteriales</taxon>
        <taxon>Gordoniaceae</taxon>
        <taxon>Gordonia</taxon>
    </lineage>
</organism>
<protein>
    <submittedName>
        <fullName evidence="7">Aromatic acid exporter family protein</fullName>
    </submittedName>
</protein>
<accession>A0A848L3J1</accession>
<proteinExistence type="predicted"/>
<keyword evidence="8" id="KW-1185">Reference proteome</keyword>
<name>A0A848L3J1_9ACTN</name>
<keyword evidence="2 5" id="KW-0812">Transmembrane</keyword>
<comment type="caution">
    <text evidence="7">The sequence shown here is derived from an EMBL/GenBank/DDBJ whole genome shotgun (WGS) entry which is preliminary data.</text>
</comment>
<keyword evidence="4 5" id="KW-0472">Membrane</keyword>
<evidence type="ECO:0000259" key="6">
    <source>
        <dbReference type="Pfam" id="PF13515"/>
    </source>
</evidence>
<reference evidence="7 8" key="1">
    <citation type="submission" date="2020-04" db="EMBL/GenBank/DDBJ databases">
        <title>Gordonia sp. nov. TBRC 11910.</title>
        <authorList>
            <person name="Suriyachadkun C."/>
        </authorList>
    </citation>
    <scope>NUCLEOTIDE SEQUENCE [LARGE SCALE GENOMIC DNA]</scope>
    <source>
        <strain evidence="7 8">TBRC 11910</strain>
    </source>
</reference>
<evidence type="ECO:0000313" key="8">
    <source>
        <dbReference type="Proteomes" id="UP000550729"/>
    </source>
</evidence>
<feature type="transmembrane region" description="Helical" evidence="5">
    <location>
        <begin position="23"/>
        <end position="43"/>
    </location>
</feature>
<dbReference type="GO" id="GO:0016020">
    <property type="term" value="C:membrane"/>
    <property type="evidence" value="ECO:0007669"/>
    <property type="project" value="UniProtKB-SubCell"/>
</dbReference>
<evidence type="ECO:0000313" key="7">
    <source>
        <dbReference type="EMBL" id="NMO03625.1"/>
    </source>
</evidence>